<keyword evidence="1" id="KW-0479">Metal-binding</keyword>
<evidence type="ECO:0000256" key="4">
    <source>
        <dbReference type="ARBA" id="ARBA00023125"/>
    </source>
</evidence>
<dbReference type="AlphaFoldDB" id="A0A182RZR3"/>
<dbReference type="InterPro" id="IPR006612">
    <property type="entry name" value="THAP_Znf"/>
</dbReference>
<protein>
    <submittedName>
        <fullName evidence="8">THAP-type domain-containing protein</fullName>
    </submittedName>
</protein>
<reference evidence="8" key="1">
    <citation type="submission" date="2020-05" db="UniProtKB">
        <authorList>
            <consortium name="EnsemblMetazoa"/>
        </authorList>
    </citation>
    <scope>IDENTIFICATION</scope>
    <source>
        <strain evidence="8">FUMOZ</strain>
    </source>
</reference>
<evidence type="ECO:0000256" key="2">
    <source>
        <dbReference type="ARBA" id="ARBA00022771"/>
    </source>
</evidence>
<dbReference type="VEuPathDB" id="VectorBase:AFUN011794"/>
<organism evidence="8">
    <name type="scientific">Anopheles funestus</name>
    <name type="common">African malaria mosquito</name>
    <dbReference type="NCBI Taxonomy" id="62324"/>
    <lineage>
        <taxon>Eukaryota</taxon>
        <taxon>Metazoa</taxon>
        <taxon>Ecdysozoa</taxon>
        <taxon>Arthropoda</taxon>
        <taxon>Hexapoda</taxon>
        <taxon>Insecta</taxon>
        <taxon>Pterygota</taxon>
        <taxon>Neoptera</taxon>
        <taxon>Endopterygota</taxon>
        <taxon>Diptera</taxon>
        <taxon>Nematocera</taxon>
        <taxon>Culicoidea</taxon>
        <taxon>Culicidae</taxon>
        <taxon>Anophelinae</taxon>
        <taxon>Anopheles</taxon>
    </lineage>
</organism>
<evidence type="ECO:0000259" key="7">
    <source>
        <dbReference type="PROSITE" id="PS50950"/>
    </source>
</evidence>
<keyword evidence="2 5" id="KW-0863">Zinc-finger</keyword>
<name>A0A182RZR3_ANOFN</name>
<sequence>MGRKCFLCQNTRYRSKHCRLFRFPSRGTAMWNRWLTAMALSEEDIRPNEHPRVCQRHFDPKHFLTRQLSGMAVPMWHLKRIKNKQLCTVEEYSSSDGRVFDRATKTSGDCTTEYSEILDEKNTNYEEAENVLSEEEELLQDLCSTLLTNATGKEQSNETETVSTLSAFSCTIPQHAVFDELLSLERNRVERLLKMNAQQKQIIEEQRNLLWELGVECVPDKLADDSD</sequence>
<dbReference type="Gene3D" id="6.20.210.20">
    <property type="entry name" value="THAP domain"/>
    <property type="match status" value="1"/>
</dbReference>
<dbReference type="EnsemblMetazoa" id="AFUN011794-RA">
    <property type="protein sequence ID" value="AFUN011794-PA"/>
    <property type="gene ID" value="AFUN011794"/>
</dbReference>
<keyword evidence="6" id="KW-0175">Coiled coil</keyword>
<keyword evidence="3" id="KW-0862">Zinc</keyword>
<dbReference type="GO" id="GO:0003677">
    <property type="term" value="F:DNA binding"/>
    <property type="evidence" value="ECO:0007669"/>
    <property type="project" value="UniProtKB-UniRule"/>
</dbReference>
<dbReference type="Pfam" id="PF05485">
    <property type="entry name" value="THAP"/>
    <property type="match status" value="1"/>
</dbReference>
<evidence type="ECO:0000313" key="8">
    <source>
        <dbReference type="EnsemblMetazoa" id="AFUN011794-PA"/>
    </source>
</evidence>
<dbReference type="InterPro" id="IPR038441">
    <property type="entry name" value="THAP_Znf_sf"/>
</dbReference>
<dbReference type="SMART" id="SM00692">
    <property type="entry name" value="DM3"/>
    <property type="match status" value="1"/>
</dbReference>
<keyword evidence="4 5" id="KW-0238">DNA-binding</keyword>
<evidence type="ECO:0000256" key="5">
    <source>
        <dbReference type="PROSITE-ProRule" id="PRU00309"/>
    </source>
</evidence>
<accession>A0A182RZR3</accession>
<dbReference type="GO" id="GO:0008270">
    <property type="term" value="F:zinc ion binding"/>
    <property type="evidence" value="ECO:0007669"/>
    <property type="project" value="UniProtKB-KW"/>
</dbReference>
<dbReference type="SUPFAM" id="SSF57716">
    <property type="entry name" value="Glucocorticoid receptor-like (DNA-binding domain)"/>
    <property type="match status" value="1"/>
</dbReference>
<dbReference type="SMART" id="SM00980">
    <property type="entry name" value="THAP"/>
    <property type="match status" value="1"/>
</dbReference>
<evidence type="ECO:0000256" key="6">
    <source>
        <dbReference type="SAM" id="Coils"/>
    </source>
</evidence>
<feature type="coiled-coil region" evidence="6">
    <location>
        <begin position="118"/>
        <end position="145"/>
    </location>
</feature>
<feature type="domain" description="THAP-type" evidence="7">
    <location>
        <begin position="1"/>
        <end position="77"/>
    </location>
</feature>
<dbReference type="PROSITE" id="PS50950">
    <property type="entry name" value="ZF_THAP"/>
    <property type="match status" value="1"/>
</dbReference>
<evidence type="ECO:0000256" key="3">
    <source>
        <dbReference type="ARBA" id="ARBA00022833"/>
    </source>
</evidence>
<evidence type="ECO:0000256" key="1">
    <source>
        <dbReference type="ARBA" id="ARBA00022723"/>
    </source>
</evidence>
<proteinExistence type="predicted"/>